<dbReference type="PROSITE" id="PS51257">
    <property type="entry name" value="PROKAR_LIPOPROTEIN"/>
    <property type="match status" value="1"/>
</dbReference>
<dbReference type="STRING" id="927664.SAMN05421780_105161"/>
<dbReference type="Proteomes" id="UP000199514">
    <property type="component" value="Unassembled WGS sequence"/>
</dbReference>
<sequence length="162" mass="18016">MSVFRNDLFRYKARLWYALMFLFGLVACKENNSAAFPSNHLTNNNEMKIKITVGNAVATAVLYDNPTSRDFAARLPLTLHMEDYNKTEKIVVLASPLTSESAASGFDPSAGDLTYYEPWGNIALFYKDFGYSNGLISLGKIVSGLSIFEGKDTITVTFELDK</sequence>
<name>A0A1I1J0V4_9BACT</name>
<reference evidence="2 3" key="1">
    <citation type="submission" date="2016-10" db="EMBL/GenBank/DDBJ databases">
        <authorList>
            <person name="de Groot N.N."/>
        </authorList>
    </citation>
    <scope>NUCLEOTIDE SEQUENCE [LARGE SCALE GENOMIC DNA]</scope>
    <source>
        <strain evidence="2 3">DSM 6793</strain>
    </source>
</reference>
<dbReference type="AlphaFoldDB" id="A0A1I1J0V4"/>
<proteinExistence type="predicted"/>
<dbReference type="SUPFAM" id="SSF50891">
    <property type="entry name" value="Cyclophilin-like"/>
    <property type="match status" value="1"/>
</dbReference>
<dbReference type="InterPro" id="IPR041183">
    <property type="entry name" value="Cyclophilin-like"/>
</dbReference>
<dbReference type="InterPro" id="IPR029000">
    <property type="entry name" value="Cyclophilin-like_dom_sf"/>
</dbReference>
<feature type="domain" description="Cyclophilin-like" evidence="1">
    <location>
        <begin position="51"/>
        <end position="159"/>
    </location>
</feature>
<gene>
    <name evidence="2" type="ORF">SAMN05421780_105161</name>
</gene>
<evidence type="ECO:0000313" key="2">
    <source>
        <dbReference type="EMBL" id="SFC42134.1"/>
    </source>
</evidence>
<protein>
    <recommendedName>
        <fullName evidence="1">Cyclophilin-like domain-containing protein</fullName>
    </recommendedName>
</protein>
<dbReference type="EMBL" id="FOLE01000005">
    <property type="protein sequence ID" value="SFC42134.1"/>
    <property type="molecule type" value="Genomic_DNA"/>
</dbReference>
<evidence type="ECO:0000313" key="3">
    <source>
        <dbReference type="Proteomes" id="UP000199514"/>
    </source>
</evidence>
<dbReference type="RefSeq" id="WP_221405375.1">
    <property type="nucleotide sequence ID" value="NZ_FOLE01000005.1"/>
</dbReference>
<dbReference type="Pfam" id="PF18050">
    <property type="entry name" value="Cyclophil_like2"/>
    <property type="match status" value="1"/>
</dbReference>
<keyword evidence="3" id="KW-1185">Reference proteome</keyword>
<dbReference type="Gene3D" id="2.40.100.20">
    <property type="match status" value="1"/>
</dbReference>
<organism evidence="2 3">
    <name type="scientific">Flexibacter flexilis DSM 6793</name>
    <dbReference type="NCBI Taxonomy" id="927664"/>
    <lineage>
        <taxon>Bacteria</taxon>
        <taxon>Pseudomonadati</taxon>
        <taxon>Bacteroidota</taxon>
        <taxon>Cytophagia</taxon>
        <taxon>Cytophagales</taxon>
        <taxon>Flexibacteraceae</taxon>
        <taxon>Flexibacter</taxon>
    </lineage>
</organism>
<accession>A0A1I1J0V4</accession>
<evidence type="ECO:0000259" key="1">
    <source>
        <dbReference type="Pfam" id="PF18050"/>
    </source>
</evidence>